<keyword evidence="5" id="KW-0408">Iron</keyword>
<dbReference type="HOGENOM" id="CLU_044815_1_0_4"/>
<keyword evidence="6" id="KW-0411">Iron-sulfur</keyword>
<dbReference type="EMBL" id="LN794158">
    <property type="protein sequence ID" value="CEN55378.1"/>
    <property type="molecule type" value="Genomic_DNA"/>
</dbReference>
<evidence type="ECO:0000256" key="2">
    <source>
        <dbReference type="ARBA" id="ARBA00022723"/>
    </source>
</evidence>
<evidence type="ECO:0000256" key="7">
    <source>
        <dbReference type="ARBA" id="ARBA00023204"/>
    </source>
</evidence>
<feature type="domain" description="Uracil-DNA glycosylase-like" evidence="8">
    <location>
        <begin position="90"/>
        <end position="210"/>
    </location>
</feature>
<dbReference type="CDD" id="cd10030">
    <property type="entry name" value="UDG-F4_TTUDGA_SPO1dp_like"/>
    <property type="match status" value="1"/>
</dbReference>
<dbReference type="SUPFAM" id="SSF52141">
    <property type="entry name" value="Uracil-DNA glycosylase-like"/>
    <property type="match status" value="1"/>
</dbReference>
<dbReference type="SMART" id="SM00986">
    <property type="entry name" value="UDG"/>
    <property type="match status" value="1"/>
</dbReference>
<keyword evidence="1" id="KW-0004">4Fe-4S</keyword>
<dbReference type="InterPro" id="IPR005122">
    <property type="entry name" value="Uracil-DNA_glycosylase-like"/>
</dbReference>
<dbReference type="AlphaFoldDB" id="A0A0B7ISX6"/>
<protein>
    <submittedName>
        <fullName evidence="9">Putative Phage SPO1 DNA polymerase-related protein</fullName>
    </submittedName>
</protein>
<keyword evidence="10" id="KW-1185">Reference proteome</keyword>
<keyword evidence="3" id="KW-0227">DNA damage</keyword>
<dbReference type="GO" id="GO:0006281">
    <property type="term" value="P:DNA repair"/>
    <property type="evidence" value="ECO:0007669"/>
    <property type="project" value="UniProtKB-KW"/>
</dbReference>
<evidence type="ECO:0000256" key="5">
    <source>
        <dbReference type="ARBA" id="ARBA00023004"/>
    </source>
</evidence>
<evidence type="ECO:0000313" key="9">
    <source>
        <dbReference type="EMBL" id="CEN55378.1"/>
    </source>
</evidence>
<dbReference type="InterPro" id="IPR051536">
    <property type="entry name" value="UDG_Type-4/5"/>
</dbReference>
<gene>
    <name evidence="9" type="ORF">BN1209_0325</name>
</gene>
<proteinExistence type="predicted"/>
<evidence type="ECO:0000256" key="4">
    <source>
        <dbReference type="ARBA" id="ARBA00022801"/>
    </source>
</evidence>
<organism evidence="9 10">
    <name type="scientific">Candidatus Methylopumilus turicensis</name>
    <dbReference type="NCBI Taxonomy" id="1581680"/>
    <lineage>
        <taxon>Bacteria</taxon>
        <taxon>Pseudomonadati</taxon>
        <taxon>Pseudomonadota</taxon>
        <taxon>Betaproteobacteria</taxon>
        <taxon>Nitrosomonadales</taxon>
        <taxon>Methylophilaceae</taxon>
        <taxon>Candidatus Methylopumilus</taxon>
    </lineage>
</organism>
<evidence type="ECO:0000256" key="6">
    <source>
        <dbReference type="ARBA" id="ARBA00023014"/>
    </source>
</evidence>
<keyword evidence="4" id="KW-0378">Hydrolase</keyword>
<dbReference type="OrthoDB" id="5290748at2"/>
<evidence type="ECO:0000256" key="3">
    <source>
        <dbReference type="ARBA" id="ARBA00022763"/>
    </source>
</evidence>
<accession>A0A0B7ISX6</accession>
<dbReference type="GO" id="GO:0097506">
    <property type="term" value="F:deaminated base DNA N-glycosylase activity"/>
    <property type="evidence" value="ECO:0007669"/>
    <property type="project" value="UniProtKB-ARBA"/>
</dbReference>
<evidence type="ECO:0000256" key="1">
    <source>
        <dbReference type="ARBA" id="ARBA00022485"/>
    </source>
</evidence>
<dbReference type="STRING" id="1581680.BN1209_0325"/>
<evidence type="ECO:0000259" key="8">
    <source>
        <dbReference type="SMART" id="SM00986"/>
    </source>
</evidence>
<dbReference type="PANTHER" id="PTHR33693">
    <property type="entry name" value="TYPE-5 URACIL-DNA GLYCOSYLASE"/>
    <property type="match status" value="1"/>
</dbReference>
<reference evidence="10" key="1">
    <citation type="submission" date="2014-12" db="EMBL/GenBank/DDBJ databases">
        <authorList>
            <person name="Salcher M.M."/>
        </authorList>
    </citation>
    <scope>NUCLEOTIDE SEQUENCE [LARGE SCALE GENOMIC DNA]</scope>
    <source>
        <strain evidence="10">MMS-10A-171</strain>
    </source>
</reference>
<keyword evidence="7" id="KW-0234">DNA repair</keyword>
<dbReference type="Gene3D" id="3.40.470.10">
    <property type="entry name" value="Uracil-DNA glycosylase-like domain"/>
    <property type="match status" value="2"/>
</dbReference>
<keyword evidence="2" id="KW-0479">Metal-binding</keyword>
<dbReference type="Proteomes" id="UP000056322">
    <property type="component" value="Chromosome 1"/>
</dbReference>
<dbReference type="SMART" id="SM00987">
    <property type="entry name" value="UreE_C"/>
    <property type="match status" value="1"/>
</dbReference>
<evidence type="ECO:0000313" key="10">
    <source>
        <dbReference type="Proteomes" id="UP000056322"/>
    </source>
</evidence>
<dbReference type="RefSeq" id="WP_052661068.1">
    <property type="nucleotide sequence ID" value="NZ_LN794158.1"/>
</dbReference>
<name>A0A0B7ISX6_9PROT</name>
<dbReference type="KEGG" id="mbac:BN1209_0325"/>
<dbReference type="GO" id="GO:0046872">
    <property type="term" value="F:metal ion binding"/>
    <property type="evidence" value="ECO:0007669"/>
    <property type="project" value="UniProtKB-KW"/>
</dbReference>
<dbReference type="PANTHER" id="PTHR33693:SF1">
    <property type="entry name" value="TYPE-4 URACIL-DNA GLYCOSYLASE"/>
    <property type="match status" value="1"/>
</dbReference>
<dbReference type="InterPro" id="IPR036895">
    <property type="entry name" value="Uracil-DNA_glycosylase-like_sf"/>
</dbReference>
<dbReference type="GO" id="GO:0051539">
    <property type="term" value="F:4 iron, 4 sulfur cluster binding"/>
    <property type="evidence" value="ECO:0007669"/>
    <property type="project" value="UniProtKB-KW"/>
</dbReference>
<dbReference type="Pfam" id="PF03167">
    <property type="entry name" value="UDG"/>
    <property type="match status" value="1"/>
</dbReference>
<sequence length="220" mass="24438">MSLTREDMLRELELLPVWRLNGTLEAKQEAADATVAPPIEPVVELMAEIKEEPTQALATQDLETQAPEIQAPALPDIANMDWAELKQFVVGTGDQNAEWVFVGDVPTDGDTGVLLDKMLIAIQLQRGKNVYLTPLSEPDYFKRQIALIQPKLIVAFGEKAAQTLLVSNEPLDALRDTVHQYQGISFVVSYAPSHLLEHTQDKAKAWADLCLARSTMETFK</sequence>